<evidence type="ECO:0000256" key="2">
    <source>
        <dbReference type="ARBA" id="ARBA00023002"/>
    </source>
</evidence>
<dbReference type="InterPro" id="IPR002347">
    <property type="entry name" value="SDR_fam"/>
</dbReference>
<dbReference type="GO" id="GO:0016491">
    <property type="term" value="F:oxidoreductase activity"/>
    <property type="evidence" value="ECO:0007669"/>
    <property type="project" value="UniProtKB-KW"/>
</dbReference>
<dbReference type="EMBL" id="FRFG01000031">
    <property type="protein sequence ID" value="SHO57003.1"/>
    <property type="molecule type" value="Genomic_DNA"/>
</dbReference>
<dbReference type="PRINTS" id="PR00080">
    <property type="entry name" value="SDRFAMILY"/>
</dbReference>
<dbReference type="PANTHER" id="PTHR44196:SF1">
    <property type="entry name" value="DEHYDROGENASE_REDUCTASE SDR FAMILY MEMBER 7B"/>
    <property type="match status" value="1"/>
</dbReference>
<evidence type="ECO:0000256" key="1">
    <source>
        <dbReference type="ARBA" id="ARBA00006484"/>
    </source>
</evidence>
<dbReference type="Proteomes" id="UP000184600">
    <property type="component" value="Unassembled WGS sequence"/>
</dbReference>
<dbReference type="PRINTS" id="PR00081">
    <property type="entry name" value="GDHRDH"/>
</dbReference>
<dbReference type="STRING" id="1117707.VQ7734_02772"/>
<dbReference type="Pfam" id="PF00106">
    <property type="entry name" value="adh_short"/>
    <property type="match status" value="1"/>
</dbReference>
<proteinExistence type="inferred from homology"/>
<evidence type="ECO:0000313" key="4">
    <source>
        <dbReference type="EMBL" id="SHO57003.1"/>
    </source>
</evidence>
<sequence length="265" mass="29013">MKLENKLILLTGASGGIGRELATALDRAGARLCLAGRNEQKLTALRDALPHASRHVCLAVDLTQDDDLERLNQLGLQYQQQEQGFDIVINNAGANQFACLSDRSVQSVRHELNLNLTAPVLVSKLACGWLNRPGIIMNIGSAFGGIGYPGYSVYCAAKSGVYRFSEALDRELYGSGIRALYIAPRATDTGLNSPEVKAMNQALNNRSDSPQLVARKVVASLEQELAVRWIGWPEKLFVRVNQILPGVVTQSIQKQHAKIMSYLRN</sequence>
<comment type="similarity">
    <text evidence="1 3">Belongs to the short-chain dehydrogenases/reductases (SDR) family.</text>
</comment>
<dbReference type="SUPFAM" id="SSF51735">
    <property type="entry name" value="NAD(P)-binding Rossmann-fold domains"/>
    <property type="match status" value="1"/>
</dbReference>
<dbReference type="GO" id="GO:0016020">
    <property type="term" value="C:membrane"/>
    <property type="evidence" value="ECO:0007669"/>
    <property type="project" value="TreeGrafter"/>
</dbReference>
<accession>A0A1M7YWW2</accession>
<dbReference type="RefSeq" id="WP_073583491.1">
    <property type="nucleotide sequence ID" value="NZ_AP024898.1"/>
</dbReference>
<gene>
    <name evidence="4" type="ORF">VQ7734_02772</name>
</gene>
<dbReference type="Gene3D" id="3.40.50.720">
    <property type="entry name" value="NAD(P)-binding Rossmann-like Domain"/>
    <property type="match status" value="1"/>
</dbReference>
<dbReference type="InterPro" id="IPR036291">
    <property type="entry name" value="NAD(P)-bd_dom_sf"/>
</dbReference>
<dbReference type="AlphaFoldDB" id="A0A1M7YWW2"/>
<dbReference type="PANTHER" id="PTHR44196">
    <property type="entry name" value="DEHYDROGENASE/REDUCTASE SDR FAMILY MEMBER 7B"/>
    <property type="match status" value="1"/>
</dbReference>
<name>A0A1M7YWW2_9VIBR</name>
<keyword evidence="2 4" id="KW-0560">Oxidoreductase</keyword>
<evidence type="ECO:0000313" key="5">
    <source>
        <dbReference type="Proteomes" id="UP000184600"/>
    </source>
</evidence>
<dbReference type="EC" id="1.-.-.-" evidence="4"/>
<keyword evidence="5" id="KW-1185">Reference proteome</keyword>
<organism evidence="4 5">
    <name type="scientific">Vibrio quintilis</name>
    <dbReference type="NCBI Taxonomy" id="1117707"/>
    <lineage>
        <taxon>Bacteria</taxon>
        <taxon>Pseudomonadati</taxon>
        <taxon>Pseudomonadota</taxon>
        <taxon>Gammaproteobacteria</taxon>
        <taxon>Vibrionales</taxon>
        <taxon>Vibrionaceae</taxon>
        <taxon>Vibrio</taxon>
    </lineage>
</organism>
<dbReference type="CDD" id="cd05233">
    <property type="entry name" value="SDR_c"/>
    <property type="match status" value="1"/>
</dbReference>
<dbReference type="OrthoDB" id="7301144at2"/>
<protein>
    <submittedName>
        <fullName evidence="4">Putative oxidoreductase</fullName>
        <ecNumber evidence="4">1.-.-.-</ecNumber>
    </submittedName>
</protein>
<dbReference type="NCBIfam" id="NF006565">
    <property type="entry name" value="PRK09072.1"/>
    <property type="match status" value="1"/>
</dbReference>
<reference evidence="5" key="1">
    <citation type="submission" date="2016-12" db="EMBL/GenBank/DDBJ databases">
        <authorList>
            <person name="Rodrigo-Torres L."/>
            <person name="Arahal R.D."/>
            <person name="Lucena T."/>
        </authorList>
    </citation>
    <scope>NUCLEOTIDE SEQUENCE [LARGE SCALE GENOMIC DNA]</scope>
</reference>
<evidence type="ECO:0000256" key="3">
    <source>
        <dbReference type="RuleBase" id="RU000363"/>
    </source>
</evidence>